<dbReference type="CDD" id="cd00093">
    <property type="entry name" value="HTH_XRE"/>
    <property type="match status" value="1"/>
</dbReference>
<organism evidence="2">
    <name type="scientific">marine sediment metagenome</name>
    <dbReference type="NCBI Taxonomy" id="412755"/>
    <lineage>
        <taxon>unclassified sequences</taxon>
        <taxon>metagenomes</taxon>
        <taxon>ecological metagenomes</taxon>
    </lineage>
</organism>
<dbReference type="PROSITE" id="PS50943">
    <property type="entry name" value="HTH_CROC1"/>
    <property type="match status" value="1"/>
</dbReference>
<dbReference type="SMART" id="SM00530">
    <property type="entry name" value="HTH_XRE"/>
    <property type="match status" value="1"/>
</dbReference>
<reference evidence="2" key="1">
    <citation type="journal article" date="2015" name="Nature">
        <title>Complex archaea that bridge the gap between prokaryotes and eukaryotes.</title>
        <authorList>
            <person name="Spang A."/>
            <person name="Saw J.H."/>
            <person name="Jorgensen S.L."/>
            <person name="Zaremba-Niedzwiedzka K."/>
            <person name="Martijn J."/>
            <person name="Lind A.E."/>
            <person name="van Eijk R."/>
            <person name="Schleper C."/>
            <person name="Guy L."/>
            <person name="Ettema T.J."/>
        </authorList>
    </citation>
    <scope>NUCLEOTIDE SEQUENCE</scope>
</reference>
<evidence type="ECO:0000313" key="2">
    <source>
        <dbReference type="EMBL" id="KKK52468.1"/>
    </source>
</evidence>
<name>A0A0F8W769_9ZZZZ</name>
<protein>
    <recommendedName>
        <fullName evidence="1">HTH cro/C1-type domain-containing protein</fullName>
    </recommendedName>
</protein>
<sequence length="60" mass="6563">MTKPLNIRAIRKQLKLTQQGLATMLGVSMSTVANWEAGRSRPSQLALRQLNGLLRNGTTA</sequence>
<dbReference type="InterPro" id="IPR010982">
    <property type="entry name" value="Lambda_DNA-bd_dom_sf"/>
</dbReference>
<dbReference type="EMBL" id="LAZR01067003">
    <property type="protein sequence ID" value="KKK52468.1"/>
    <property type="molecule type" value="Genomic_DNA"/>
</dbReference>
<gene>
    <name evidence="2" type="ORF">LCGC14_3104600</name>
</gene>
<dbReference type="Pfam" id="PF01381">
    <property type="entry name" value="HTH_3"/>
    <property type="match status" value="1"/>
</dbReference>
<dbReference type="Gene3D" id="1.10.260.40">
    <property type="entry name" value="lambda repressor-like DNA-binding domains"/>
    <property type="match status" value="1"/>
</dbReference>
<evidence type="ECO:0000259" key="1">
    <source>
        <dbReference type="PROSITE" id="PS50943"/>
    </source>
</evidence>
<dbReference type="SUPFAM" id="SSF47413">
    <property type="entry name" value="lambda repressor-like DNA-binding domains"/>
    <property type="match status" value="1"/>
</dbReference>
<dbReference type="InterPro" id="IPR001387">
    <property type="entry name" value="Cro/C1-type_HTH"/>
</dbReference>
<dbReference type="GO" id="GO:0003677">
    <property type="term" value="F:DNA binding"/>
    <property type="evidence" value="ECO:0007669"/>
    <property type="project" value="InterPro"/>
</dbReference>
<accession>A0A0F8W769</accession>
<dbReference type="AlphaFoldDB" id="A0A0F8W769"/>
<proteinExistence type="predicted"/>
<feature type="domain" description="HTH cro/C1-type" evidence="1">
    <location>
        <begin position="7"/>
        <end position="50"/>
    </location>
</feature>
<comment type="caution">
    <text evidence="2">The sequence shown here is derived from an EMBL/GenBank/DDBJ whole genome shotgun (WGS) entry which is preliminary data.</text>
</comment>